<keyword evidence="2" id="KW-1185">Reference proteome</keyword>
<dbReference type="EMBL" id="BAABIQ010000043">
    <property type="protein sequence ID" value="GAA4805298.1"/>
    <property type="molecule type" value="Genomic_DNA"/>
</dbReference>
<comment type="caution">
    <text evidence="1">The sequence shown here is derived from an EMBL/GenBank/DDBJ whole genome shotgun (WGS) entry which is preliminary data.</text>
</comment>
<dbReference type="Gene3D" id="3.30.530.20">
    <property type="match status" value="2"/>
</dbReference>
<dbReference type="Proteomes" id="UP001501411">
    <property type="component" value="Unassembled WGS sequence"/>
</dbReference>
<proteinExistence type="predicted"/>
<evidence type="ECO:0000313" key="1">
    <source>
        <dbReference type="EMBL" id="GAA4805298.1"/>
    </source>
</evidence>
<gene>
    <name evidence="1" type="ORF">GCM10023231_38090</name>
</gene>
<evidence type="ECO:0000313" key="2">
    <source>
        <dbReference type="Proteomes" id="UP001501411"/>
    </source>
</evidence>
<reference evidence="2" key="1">
    <citation type="journal article" date="2019" name="Int. J. Syst. Evol. Microbiol.">
        <title>The Global Catalogue of Microorganisms (GCM) 10K type strain sequencing project: providing services to taxonomists for standard genome sequencing and annotation.</title>
        <authorList>
            <consortium name="The Broad Institute Genomics Platform"/>
            <consortium name="The Broad Institute Genome Sequencing Center for Infectious Disease"/>
            <person name="Wu L."/>
            <person name="Ma J."/>
        </authorList>
    </citation>
    <scope>NUCLEOTIDE SEQUENCE [LARGE SCALE GENOMIC DNA]</scope>
    <source>
        <strain evidence="2">JCM 18200</strain>
    </source>
</reference>
<name>A0ABP9C5I0_9SPHI</name>
<evidence type="ECO:0008006" key="3">
    <source>
        <dbReference type="Google" id="ProtNLM"/>
    </source>
</evidence>
<dbReference type="SUPFAM" id="SSF55961">
    <property type="entry name" value="Bet v1-like"/>
    <property type="match status" value="2"/>
</dbReference>
<dbReference type="RefSeq" id="WP_345234430.1">
    <property type="nucleotide sequence ID" value="NZ_BAABIQ010000043.1"/>
</dbReference>
<dbReference type="InterPro" id="IPR023393">
    <property type="entry name" value="START-like_dom_sf"/>
</dbReference>
<organism evidence="1 2">
    <name type="scientific">Olivibacter ginsenosidimutans</name>
    <dbReference type="NCBI Taxonomy" id="1176537"/>
    <lineage>
        <taxon>Bacteria</taxon>
        <taxon>Pseudomonadati</taxon>
        <taxon>Bacteroidota</taxon>
        <taxon>Sphingobacteriia</taxon>
        <taxon>Sphingobacteriales</taxon>
        <taxon>Sphingobacteriaceae</taxon>
        <taxon>Olivibacter</taxon>
    </lineage>
</organism>
<accession>A0ABP9C5I0</accession>
<sequence>MKDQSFVTTTLVKQSPEEVLAAIGNVRGWWSKNIEGSTDRVNSEFIYRDQYLTVKMKIVQFSPKKVVWDVVESYNTFFGASYEREWDGTQIIFDIINTDDMTQLTFTHAGLVPQFECFTVCSSSWDYFITTSLKSLIETGKGKDISKDEDSYMTSFVVDQTPKEVYDAVNNVRGWWSEEIEGKTNELHAVFFYHYKDVHLVKMEIVELIPEQKVVWFVKDNYFNFVKDITEWKGTKIVFKIAKVGDKTQLTFTHHGLVEEYECFDVCRDAWTSYIQGSLKNLITTGKGQPNAKEGGLSAELIAQWGLPEK</sequence>
<protein>
    <recommendedName>
        <fullName evidence="3">SRPBCC domain-containing protein</fullName>
    </recommendedName>
</protein>
<dbReference type="CDD" id="cd07814">
    <property type="entry name" value="SRPBCC_CalC_Aha1-like"/>
    <property type="match status" value="1"/>
</dbReference>